<organism evidence="3 4">
    <name type="scientific">Neoarthrinium moseri</name>
    <dbReference type="NCBI Taxonomy" id="1658444"/>
    <lineage>
        <taxon>Eukaryota</taxon>
        <taxon>Fungi</taxon>
        <taxon>Dikarya</taxon>
        <taxon>Ascomycota</taxon>
        <taxon>Pezizomycotina</taxon>
        <taxon>Sordariomycetes</taxon>
        <taxon>Xylariomycetidae</taxon>
        <taxon>Amphisphaeriales</taxon>
        <taxon>Apiosporaceae</taxon>
        <taxon>Neoarthrinium</taxon>
    </lineage>
</organism>
<keyword evidence="2" id="KW-1133">Transmembrane helix</keyword>
<evidence type="ECO:0000256" key="2">
    <source>
        <dbReference type="SAM" id="Phobius"/>
    </source>
</evidence>
<evidence type="ECO:0000313" key="3">
    <source>
        <dbReference type="EMBL" id="KAI1865127.1"/>
    </source>
</evidence>
<keyword evidence="2" id="KW-0812">Transmembrane</keyword>
<evidence type="ECO:0000313" key="4">
    <source>
        <dbReference type="Proteomes" id="UP000829685"/>
    </source>
</evidence>
<dbReference type="EMBL" id="JAFIMR010000022">
    <property type="protein sequence ID" value="KAI1865127.1"/>
    <property type="molecule type" value="Genomic_DNA"/>
</dbReference>
<accession>A0A9Q0AKA3</accession>
<name>A0A9Q0AKA3_9PEZI</name>
<dbReference type="Proteomes" id="UP000829685">
    <property type="component" value="Unassembled WGS sequence"/>
</dbReference>
<feature type="region of interest" description="Disordered" evidence="1">
    <location>
        <begin position="117"/>
        <end position="138"/>
    </location>
</feature>
<evidence type="ECO:0000256" key="1">
    <source>
        <dbReference type="SAM" id="MobiDB-lite"/>
    </source>
</evidence>
<keyword evidence="4" id="KW-1185">Reference proteome</keyword>
<protein>
    <submittedName>
        <fullName evidence="3">Uncharacterized protein</fullName>
    </submittedName>
</protein>
<reference evidence="3" key="1">
    <citation type="submission" date="2021-03" db="EMBL/GenBank/DDBJ databases">
        <title>Revisited historic fungal species revealed as producer of novel bioactive compounds through whole genome sequencing and comparative genomics.</title>
        <authorList>
            <person name="Vignolle G.A."/>
            <person name="Hochenegger N."/>
            <person name="Mach R.L."/>
            <person name="Mach-Aigner A.R."/>
            <person name="Javad Rahimi M."/>
            <person name="Salim K.A."/>
            <person name="Chan C.M."/>
            <person name="Lim L.B.L."/>
            <person name="Cai F."/>
            <person name="Druzhinina I.S."/>
            <person name="U'Ren J.M."/>
            <person name="Derntl C."/>
        </authorList>
    </citation>
    <scope>NUCLEOTIDE SEQUENCE</scope>
    <source>
        <strain evidence="3">TUCIM 5799</strain>
    </source>
</reference>
<sequence>MLFQFTGMNNSNKDATRGSPDLSAERGKETTILFLPGPAPSFLLFIVFGTTTPFRRYMYATFVPTKWQKISDVVEENEESAMPSKCTKGSTGRIHSIAISSPSRPHHTADIHMTDLEKGTNRLPNGSDDIQDSLAEPEPAYYRVHISRMRRPDGSE</sequence>
<keyword evidence="2" id="KW-0472">Membrane</keyword>
<feature type="transmembrane region" description="Helical" evidence="2">
    <location>
        <begin position="31"/>
        <end position="49"/>
    </location>
</feature>
<comment type="caution">
    <text evidence="3">The sequence shown here is derived from an EMBL/GenBank/DDBJ whole genome shotgun (WGS) entry which is preliminary data.</text>
</comment>
<feature type="region of interest" description="Disordered" evidence="1">
    <location>
        <begin position="1"/>
        <end position="23"/>
    </location>
</feature>
<gene>
    <name evidence="3" type="ORF">JX265_008174</name>
</gene>
<feature type="compositionally biased region" description="Polar residues" evidence="1">
    <location>
        <begin position="1"/>
        <end position="13"/>
    </location>
</feature>
<proteinExistence type="predicted"/>
<dbReference type="AlphaFoldDB" id="A0A9Q0AKA3"/>